<evidence type="ECO:0000313" key="2">
    <source>
        <dbReference type="Proteomes" id="UP000285326"/>
    </source>
</evidence>
<name>A0A420J3U5_9PEZI</name>
<sequence length="147" mass="17238">MSSSTDVKGLTQNPIIKTDQTKTLISKRDWAAGINLAFDTDEDVREFIRNRIEAYKLDEHQGEDLWWDFYDDFKRLRDTLQSRGVYIPKDKNLISGNLLALIKLDELPMWPTSDKDFGRVSKMLSFDSNYQEDIIADKKKRENLIFI</sequence>
<accession>A0A420J3U5</accession>
<evidence type="ECO:0000313" key="1">
    <source>
        <dbReference type="EMBL" id="RKF81477.1"/>
    </source>
</evidence>
<dbReference type="EMBL" id="MCBS01018246">
    <property type="protein sequence ID" value="RKF81477.1"/>
    <property type="molecule type" value="Genomic_DNA"/>
</dbReference>
<comment type="caution">
    <text evidence="1">The sequence shown here is derived from an EMBL/GenBank/DDBJ whole genome shotgun (WGS) entry which is preliminary data.</text>
</comment>
<organism evidence="1 2">
    <name type="scientific">Golovinomyces cichoracearum</name>
    <dbReference type="NCBI Taxonomy" id="62708"/>
    <lineage>
        <taxon>Eukaryota</taxon>
        <taxon>Fungi</taxon>
        <taxon>Dikarya</taxon>
        <taxon>Ascomycota</taxon>
        <taxon>Pezizomycotina</taxon>
        <taxon>Leotiomycetes</taxon>
        <taxon>Erysiphales</taxon>
        <taxon>Erysiphaceae</taxon>
        <taxon>Golovinomyces</taxon>
    </lineage>
</organism>
<reference evidence="1 2" key="1">
    <citation type="journal article" date="2018" name="BMC Genomics">
        <title>Comparative genome analyses reveal sequence features reflecting distinct modes of host-adaptation between dicot and monocot powdery mildew.</title>
        <authorList>
            <person name="Wu Y."/>
            <person name="Ma X."/>
            <person name="Pan Z."/>
            <person name="Kale S.D."/>
            <person name="Song Y."/>
            <person name="King H."/>
            <person name="Zhang Q."/>
            <person name="Presley C."/>
            <person name="Deng X."/>
            <person name="Wei C.I."/>
            <person name="Xiao S."/>
        </authorList>
    </citation>
    <scope>NUCLEOTIDE SEQUENCE [LARGE SCALE GENOMIC DNA]</scope>
    <source>
        <strain evidence="1">UMSG1</strain>
    </source>
</reference>
<proteinExistence type="predicted"/>
<dbReference type="AlphaFoldDB" id="A0A420J3U5"/>
<gene>
    <name evidence="1" type="ORF">GcM1_182011</name>
</gene>
<dbReference type="Proteomes" id="UP000285326">
    <property type="component" value="Unassembled WGS sequence"/>
</dbReference>
<protein>
    <submittedName>
        <fullName evidence="1">Uncharacterized protein</fullName>
    </submittedName>
</protein>